<dbReference type="OrthoDB" id="708224at2"/>
<sequence>MKKIAIIGAGGLGREILGIIECINSINKVWDFIGFYDDNASSKSVNGHSVIGNIDSLNFTKENVHVIIGIGNPSIKEKIKEKITNPKIIFPNLIHPSAVIYSFENVKLGKEGVVIGANCVLTVNISIGNYVYLNTSSVISHDTIIGDYSMIMPTVSISTGAKIGKRVYLGNGVKIDSPIEIEDDTIIKAGSILSSP</sequence>
<comment type="caution">
    <text evidence="5">The sequence shown here is derived from an EMBL/GenBank/DDBJ whole genome shotgun (WGS) entry which is preliminary data.</text>
</comment>
<feature type="domain" description="PglD N-terminal" evidence="4">
    <location>
        <begin position="3"/>
        <end position="82"/>
    </location>
</feature>
<dbReference type="Gene3D" id="2.160.10.10">
    <property type="entry name" value="Hexapeptide repeat proteins"/>
    <property type="match status" value="1"/>
</dbReference>
<dbReference type="SUPFAM" id="SSF51161">
    <property type="entry name" value="Trimeric LpxA-like enzymes"/>
    <property type="match status" value="1"/>
</dbReference>
<protein>
    <submittedName>
        <fullName evidence="5">Sugar O-acyltransferase (Sialic acid O-acetyltransferase NeuD family)</fullName>
    </submittedName>
</protein>
<dbReference type="EMBL" id="VNIA01000004">
    <property type="protein sequence ID" value="TYP97354.1"/>
    <property type="molecule type" value="Genomic_DNA"/>
</dbReference>
<keyword evidence="5" id="KW-0808">Transferase</keyword>
<dbReference type="CDD" id="cd03360">
    <property type="entry name" value="LbH_AT_putative"/>
    <property type="match status" value="1"/>
</dbReference>
<gene>
    <name evidence="5" type="ORF">C7447_10438</name>
</gene>
<name>A0A5S5DNV4_9FLAO</name>
<dbReference type="Gene3D" id="3.40.50.20">
    <property type="match status" value="1"/>
</dbReference>
<evidence type="ECO:0000313" key="5">
    <source>
        <dbReference type="EMBL" id="TYP97354.1"/>
    </source>
</evidence>
<feature type="site" description="Increases basicity of active site His" evidence="2">
    <location>
        <position position="142"/>
    </location>
</feature>
<dbReference type="Pfam" id="PF17836">
    <property type="entry name" value="PglD_N"/>
    <property type="match status" value="1"/>
</dbReference>
<feature type="binding site" evidence="3">
    <location>
        <position position="71"/>
    </location>
    <ligand>
        <name>substrate</name>
    </ligand>
</feature>
<dbReference type="InterPro" id="IPR020019">
    <property type="entry name" value="AcTrfase_PglD-like"/>
</dbReference>
<evidence type="ECO:0000259" key="4">
    <source>
        <dbReference type="Pfam" id="PF17836"/>
    </source>
</evidence>
<organism evidence="5 6">
    <name type="scientific">Tenacibaculum adriaticum</name>
    <dbReference type="NCBI Taxonomy" id="413713"/>
    <lineage>
        <taxon>Bacteria</taxon>
        <taxon>Pseudomonadati</taxon>
        <taxon>Bacteroidota</taxon>
        <taxon>Flavobacteriia</taxon>
        <taxon>Flavobacteriales</taxon>
        <taxon>Flavobacteriaceae</taxon>
        <taxon>Tenacibaculum</taxon>
    </lineage>
</organism>
<accession>A0A5S5DNV4</accession>
<dbReference type="GO" id="GO:0016746">
    <property type="term" value="F:acyltransferase activity"/>
    <property type="evidence" value="ECO:0007669"/>
    <property type="project" value="UniProtKB-KW"/>
</dbReference>
<evidence type="ECO:0000256" key="2">
    <source>
        <dbReference type="PIRSR" id="PIRSR620019-1"/>
    </source>
</evidence>
<dbReference type="InterPro" id="IPR011004">
    <property type="entry name" value="Trimer_LpxA-like_sf"/>
</dbReference>
<dbReference type="Proteomes" id="UP000323136">
    <property type="component" value="Unassembled WGS sequence"/>
</dbReference>
<dbReference type="AlphaFoldDB" id="A0A5S5DNV4"/>
<dbReference type="PANTHER" id="PTHR43300:SF7">
    <property type="entry name" value="UDP-N-ACETYLBACILLOSAMINE N-ACETYLTRANSFERASE"/>
    <property type="match status" value="1"/>
</dbReference>
<comment type="similarity">
    <text evidence="1">Belongs to the transferase hexapeptide repeat family.</text>
</comment>
<evidence type="ECO:0000256" key="1">
    <source>
        <dbReference type="ARBA" id="ARBA00007274"/>
    </source>
</evidence>
<evidence type="ECO:0000256" key="3">
    <source>
        <dbReference type="PIRSR" id="PIRSR620019-2"/>
    </source>
</evidence>
<proteinExistence type="inferred from homology"/>
<dbReference type="RefSeq" id="WP_148870708.1">
    <property type="nucleotide sequence ID" value="NZ_VNIA01000004.1"/>
</dbReference>
<dbReference type="PANTHER" id="PTHR43300">
    <property type="entry name" value="ACETYLTRANSFERASE"/>
    <property type="match status" value="1"/>
</dbReference>
<evidence type="ECO:0000313" key="6">
    <source>
        <dbReference type="Proteomes" id="UP000323136"/>
    </source>
</evidence>
<reference evidence="5 6" key="1">
    <citation type="submission" date="2019-07" db="EMBL/GenBank/DDBJ databases">
        <title>Genomic Encyclopedia of Type Strains, Phase IV (KMG-IV): sequencing the most valuable type-strain genomes for metagenomic binning, comparative biology and taxonomic classification.</title>
        <authorList>
            <person name="Goeker M."/>
        </authorList>
    </citation>
    <scope>NUCLEOTIDE SEQUENCE [LARGE SCALE GENOMIC DNA]</scope>
    <source>
        <strain evidence="5 6">DSM 18961</strain>
    </source>
</reference>
<keyword evidence="5" id="KW-0012">Acyltransferase</keyword>
<dbReference type="InterPro" id="IPR041561">
    <property type="entry name" value="PglD_N"/>
</dbReference>
<feature type="active site" description="Proton acceptor" evidence="2">
    <location>
        <position position="141"/>
    </location>
</feature>
<dbReference type="InterPro" id="IPR050179">
    <property type="entry name" value="Trans_hexapeptide_repeat"/>
</dbReference>
<dbReference type="Pfam" id="PF00132">
    <property type="entry name" value="Hexapep"/>
    <property type="match status" value="1"/>
</dbReference>
<dbReference type="InterPro" id="IPR001451">
    <property type="entry name" value="Hexapep"/>
</dbReference>
<keyword evidence="6" id="KW-1185">Reference proteome</keyword>